<dbReference type="HAMAP" id="MF_01451">
    <property type="entry name" value="AddA"/>
    <property type="match status" value="1"/>
</dbReference>
<dbReference type="GO" id="GO:0003690">
    <property type="term" value="F:double-stranded DNA binding"/>
    <property type="evidence" value="ECO:0007669"/>
    <property type="project" value="UniProtKB-UniRule"/>
</dbReference>
<comment type="subunit">
    <text evidence="13">Heterodimer of AddA and AddB/RexB.</text>
</comment>
<comment type="cofactor">
    <cofactor evidence="13">
        <name>Mg(2+)</name>
        <dbReference type="ChEBI" id="CHEBI:18420"/>
    </cofactor>
</comment>
<comment type="catalytic activity">
    <reaction evidence="12 13">
        <text>ATP + H2O = ADP + phosphate + H(+)</text>
        <dbReference type="Rhea" id="RHEA:13065"/>
        <dbReference type="ChEBI" id="CHEBI:15377"/>
        <dbReference type="ChEBI" id="CHEBI:15378"/>
        <dbReference type="ChEBI" id="CHEBI:30616"/>
        <dbReference type="ChEBI" id="CHEBI:43474"/>
        <dbReference type="ChEBI" id="CHEBI:456216"/>
        <dbReference type="EC" id="5.6.2.4"/>
    </reaction>
</comment>
<dbReference type="InterPro" id="IPR000212">
    <property type="entry name" value="DNA_helicase_UvrD/REP"/>
</dbReference>
<evidence type="ECO:0000256" key="3">
    <source>
        <dbReference type="ARBA" id="ARBA00022763"/>
    </source>
</evidence>
<dbReference type="InterPro" id="IPR014017">
    <property type="entry name" value="DNA_helicase_UvrD-like_C"/>
</dbReference>
<evidence type="ECO:0000256" key="9">
    <source>
        <dbReference type="ARBA" id="ARBA00023204"/>
    </source>
</evidence>
<dbReference type="GO" id="GO:0000724">
    <property type="term" value="P:double-strand break repair via homologous recombination"/>
    <property type="evidence" value="ECO:0007669"/>
    <property type="project" value="UniProtKB-UniRule"/>
</dbReference>
<keyword evidence="5 13" id="KW-0347">Helicase</keyword>
<comment type="catalytic activity">
    <reaction evidence="11 13">
        <text>Couples ATP hydrolysis with the unwinding of duplex DNA by translocating in the 3'-5' direction.</text>
        <dbReference type="EC" id="5.6.2.4"/>
    </reaction>
</comment>
<dbReference type="CDD" id="cd17932">
    <property type="entry name" value="DEXQc_UvrD"/>
    <property type="match status" value="1"/>
</dbReference>
<dbReference type="PANTHER" id="PTHR11070">
    <property type="entry name" value="UVRD / RECB / PCRA DNA HELICASE FAMILY MEMBER"/>
    <property type="match status" value="1"/>
</dbReference>
<feature type="compositionally biased region" description="Acidic residues" evidence="15">
    <location>
        <begin position="1085"/>
        <end position="1096"/>
    </location>
</feature>
<dbReference type="PROSITE" id="PS51217">
    <property type="entry name" value="UVRD_HELICASE_CTER"/>
    <property type="match status" value="1"/>
</dbReference>
<dbReference type="PANTHER" id="PTHR11070:SF48">
    <property type="entry name" value="ATP-DEPENDENT HELICASE_NUCLEASE SUBUNIT A"/>
    <property type="match status" value="1"/>
</dbReference>
<dbReference type="GO" id="GO:0016887">
    <property type="term" value="F:ATP hydrolysis activity"/>
    <property type="evidence" value="ECO:0007669"/>
    <property type="project" value="RHEA"/>
</dbReference>
<evidence type="ECO:0000256" key="10">
    <source>
        <dbReference type="ARBA" id="ARBA00023235"/>
    </source>
</evidence>
<evidence type="ECO:0000256" key="2">
    <source>
        <dbReference type="ARBA" id="ARBA00022741"/>
    </source>
</evidence>
<name>W0E7M5_9FIRM</name>
<evidence type="ECO:0000256" key="4">
    <source>
        <dbReference type="ARBA" id="ARBA00022801"/>
    </source>
</evidence>
<dbReference type="InterPro" id="IPR038726">
    <property type="entry name" value="PDDEXK_AddAB-type"/>
</dbReference>
<dbReference type="InterPro" id="IPR014016">
    <property type="entry name" value="UvrD-like_ATP-bd"/>
</dbReference>
<dbReference type="InterPro" id="IPR011335">
    <property type="entry name" value="Restrct_endonuc-II-like"/>
</dbReference>
<evidence type="ECO:0000256" key="8">
    <source>
        <dbReference type="ARBA" id="ARBA00023125"/>
    </source>
</evidence>
<feature type="domain" description="UvrD-like helicase C-terminal" evidence="17">
    <location>
        <begin position="577"/>
        <end position="916"/>
    </location>
</feature>
<evidence type="ECO:0000256" key="5">
    <source>
        <dbReference type="ARBA" id="ARBA00022806"/>
    </source>
</evidence>
<dbReference type="InterPro" id="IPR011604">
    <property type="entry name" value="PDDEXK-like_dom_sf"/>
</dbReference>
<dbReference type="GO" id="GO:0005829">
    <property type="term" value="C:cytosol"/>
    <property type="evidence" value="ECO:0007669"/>
    <property type="project" value="TreeGrafter"/>
</dbReference>
<protein>
    <recommendedName>
        <fullName evidence="13">ATP-dependent helicase/nuclease subunit A</fullName>
        <ecNumber evidence="13">3.1.-.-</ecNumber>
        <ecNumber evidence="13">5.6.2.4</ecNumber>
    </recommendedName>
    <alternativeName>
        <fullName evidence="13">ATP-dependent helicase/nuclease AddA</fullName>
    </alternativeName>
    <alternativeName>
        <fullName evidence="13">DNA 3'-5' helicase AddA</fullName>
    </alternativeName>
</protein>
<evidence type="ECO:0000259" key="17">
    <source>
        <dbReference type="PROSITE" id="PS51217"/>
    </source>
</evidence>
<feature type="region of interest" description="Disordered" evidence="15">
    <location>
        <begin position="572"/>
        <end position="607"/>
    </location>
</feature>
<dbReference type="Proteomes" id="UP000010847">
    <property type="component" value="Chromosome"/>
</dbReference>
<keyword evidence="19" id="KW-1185">Reference proteome</keyword>
<sequence length="1380" mass="158264">MSEPKWTVEQQAAIELKGQLLVAAAAGSGKTAVLVERLIRRIIDPKAGVDVDQFLVLTFTKAAANEMHERIGKALEDALFKETDSAEVEHLLHQRALLNRASITTIHSFCMELLRQNFYRLELDPAFRVADQAEADLLRQDIVEDLFEALYDEESAPFQALVEAFGSDRDDQPLMEIVLKLYEFSTSQVDPHNWLENLAFAYNWRSTDELIQSPWGESVRQGVKDKVEESIALLERAYQISIQPGGPKHYASCLLEDLDRLQHLSKTLKEGIWGEIEVQFQESSKFPKLPAGSRKKKETGIDAEELSLSEEFQTALREEAKKARDNVKKKLDKLSKDLFQFPLEEQLPRLQKMGELIETLATVVQEFAQQYGRAKRQRNIVDFSDLEHFALRLLEEQGEDEEDETSTSVARALQKRFAEVMVDEYQDINPVQERILQLVSRQEGPSPNLFMVGDVKQSIYRFRMADPSLFLEKYMELPHWTSELTPSQEQKLVIDLNRNFRSRQEVIDGVNYLFRQIMTSGAGEIPYDDQAALCYGANFISGHAEIKTAEGPIEVHLFDPKTLKQTTKETLSANLDQDQIQEQTQDISQGESEMDEGNEEKEYSQEDMTLEDLESARLEARLVANRIQQIIQGREFQIYDKNLQDFRATQYSDIVILMRSFSAIAPLYVEEFQALGIPVYAETSSGYFGASEVETMLSLLKIIDNPRLDIPLAAVLRSPFVGMNGTELGKMRSVLPQGDFYESFVLVYSAALELERMKQEQHDAEQQEQENPFISEIPDVLEEYAKSWPQLLTQAYQVLNESPNLKNKVLYFYRKLQVYRQMARQMSLADLLWEIYEDTGYLAYVGTLPSGPQRQANLRALYDRACRFEATNYRGLFRFLRFLDRFQGQGKDLGSARALGENEDVVRLITVHASKGLEFPVVFFVGLGKKFNTRSLSGNLLLHSTLGVGIPLIDFENRVRYPSFIQTGIKERLWQESLAEELRILYVALTRAKERLFLYGSLSKIPEIIKQWQSLASCITPAFPDGQLRSARSFMDWIGPALARHPQNFFDESVKPELLDSSSQWLVQVHEHLVIPSAEKREGQEQEQGEYSSENETEFVAERSLEEWFQLVDERLNYHYAYPEAVHQAAKTSVSELKRRFAWHKDDLADTPVEKRLSQEYTRPKFLQISKKLTPAERGTAFHAVMEHLPLQDWSKNWSAFSGEEQEIHIGILFQSLLKREILTLEQVETLSIKQIANYINSPLGMRLLTAKEVRREVPFTLTLFLDTPTECPEEADRGCEGILVQGVIDALVLSSDRKSAEIVDYKTDQIKFMETPEKTLVERYALQLSIYSLAVERLLQIRVDQATLYSVDLSCEIPIPEKEIRAQQEKLKKTPIDLS</sequence>
<feature type="domain" description="UvrD-like helicase ATP-binding" evidence="16">
    <location>
        <begin position="3"/>
        <end position="503"/>
    </location>
</feature>
<dbReference type="HOGENOM" id="CLU_001114_3_1_9"/>
<dbReference type="SUPFAM" id="SSF52540">
    <property type="entry name" value="P-loop containing nucleoside triphosphate hydrolases"/>
    <property type="match status" value="1"/>
</dbReference>
<evidence type="ECO:0000256" key="13">
    <source>
        <dbReference type="HAMAP-Rule" id="MF_01451"/>
    </source>
</evidence>
<evidence type="ECO:0000256" key="6">
    <source>
        <dbReference type="ARBA" id="ARBA00022839"/>
    </source>
</evidence>
<dbReference type="GO" id="GO:0043138">
    <property type="term" value="F:3'-5' DNA helicase activity"/>
    <property type="evidence" value="ECO:0007669"/>
    <property type="project" value="UniProtKB-UniRule"/>
</dbReference>
<feature type="binding site" evidence="14">
    <location>
        <begin position="24"/>
        <end position="31"/>
    </location>
    <ligand>
        <name>ATP</name>
        <dbReference type="ChEBI" id="CHEBI:30616"/>
    </ligand>
</feature>
<gene>
    <name evidence="13" type="primary">addA</name>
    <name evidence="18" type="ORF">DESME_07120</name>
</gene>
<dbReference type="GO" id="GO:0005524">
    <property type="term" value="F:ATP binding"/>
    <property type="evidence" value="ECO:0007669"/>
    <property type="project" value="UniProtKB-UniRule"/>
</dbReference>
<keyword evidence="4 13" id="KW-0378">Hydrolase</keyword>
<dbReference type="STRING" id="871968.DESME_07120"/>
<keyword evidence="9 13" id="KW-0234">DNA repair</keyword>
<dbReference type="GO" id="GO:0008408">
    <property type="term" value="F:3'-5' exonuclease activity"/>
    <property type="evidence" value="ECO:0007669"/>
    <property type="project" value="UniProtKB-UniRule"/>
</dbReference>
<proteinExistence type="inferred from homology"/>
<dbReference type="PROSITE" id="PS51198">
    <property type="entry name" value="UVRD_HELICASE_ATP_BIND"/>
    <property type="match status" value="1"/>
</dbReference>
<keyword evidence="8 13" id="KW-0238">DNA-binding</keyword>
<dbReference type="RefSeq" id="WP_006715458.1">
    <property type="nucleotide sequence ID" value="NZ_CP007032.1"/>
</dbReference>
<dbReference type="Gene3D" id="1.10.274.50">
    <property type="match status" value="1"/>
</dbReference>
<accession>W0E7M5</accession>
<evidence type="ECO:0000313" key="18">
    <source>
        <dbReference type="EMBL" id="AHF06860.1"/>
    </source>
</evidence>
<dbReference type="InterPro" id="IPR027417">
    <property type="entry name" value="P-loop_NTPase"/>
</dbReference>
<evidence type="ECO:0000256" key="15">
    <source>
        <dbReference type="SAM" id="MobiDB-lite"/>
    </source>
</evidence>
<feature type="compositionally biased region" description="Low complexity" evidence="15">
    <location>
        <begin position="576"/>
        <end position="589"/>
    </location>
</feature>
<dbReference type="EC" id="3.1.-.-" evidence="13"/>
<dbReference type="GO" id="GO:0033202">
    <property type="term" value="C:DNA helicase complex"/>
    <property type="evidence" value="ECO:0007669"/>
    <property type="project" value="TreeGrafter"/>
</dbReference>
<dbReference type="Pfam" id="PF00580">
    <property type="entry name" value="UvrD-helicase"/>
    <property type="match status" value="1"/>
</dbReference>
<comment type="function">
    <text evidence="13">The heterodimer acts as both an ATP-dependent DNA helicase and an ATP-dependent, dual-direction single-stranded exonuclease. Recognizes the chi site generating a DNA molecule suitable for the initiation of homologous recombination. The AddA nuclease domain is required for chi fragment generation; this subunit has the helicase and 3' -&gt; 5' nuclease activities.</text>
</comment>
<evidence type="ECO:0000313" key="19">
    <source>
        <dbReference type="Proteomes" id="UP000010847"/>
    </source>
</evidence>
<dbReference type="InterPro" id="IPR014152">
    <property type="entry name" value="AddA"/>
</dbReference>
<keyword evidence="2 13" id="KW-0547">Nucleotide-binding</keyword>
<dbReference type="Gene3D" id="3.90.320.10">
    <property type="match status" value="1"/>
</dbReference>
<reference evidence="18 19" key="1">
    <citation type="submission" date="2013-12" db="EMBL/GenBank/DDBJ databases">
        <authorList>
            <consortium name="DOE Joint Genome Institute"/>
            <person name="Smidt H."/>
            <person name="Huntemann M."/>
            <person name="Han J."/>
            <person name="Chen A."/>
            <person name="Kyrpides N."/>
            <person name="Mavromatis K."/>
            <person name="Markowitz V."/>
            <person name="Palaniappan K."/>
            <person name="Ivanova N."/>
            <person name="Schaumberg A."/>
            <person name="Pati A."/>
            <person name="Liolios K."/>
            <person name="Nordberg H.P."/>
            <person name="Cantor M.N."/>
            <person name="Hua S.X."/>
            <person name="Woyke T."/>
        </authorList>
    </citation>
    <scope>NUCLEOTIDE SEQUENCE [LARGE SCALE GENOMIC DNA]</scope>
    <source>
        <strain evidence="19">DSM 15288</strain>
    </source>
</reference>
<evidence type="ECO:0000256" key="12">
    <source>
        <dbReference type="ARBA" id="ARBA00048988"/>
    </source>
</evidence>
<dbReference type="EMBL" id="CP007032">
    <property type="protein sequence ID" value="AHF06860.1"/>
    <property type="molecule type" value="Genomic_DNA"/>
</dbReference>
<keyword evidence="7 13" id="KW-0067">ATP-binding</keyword>
<evidence type="ECO:0000256" key="11">
    <source>
        <dbReference type="ARBA" id="ARBA00034617"/>
    </source>
</evidence>
<keyword evidence="6 13" id="KW-0269">Exonuclease</keyword>
<evidence type="ECO:0000259" key="16">
    <source>
        <dbReference type="PROSITE" id="PS51198"/>
    </source>
</evidence>
<evidence type="ECO:0000256" key="7">
    <source>
        <dbReference type="ARBA" id="ARBA00022840"/>
    </source>
</evidence>
<dbReference type="Gene3D" id="3.40.50.300">
    <property type="entry name" value="P-loop containing nucleotide triphosphate hydrolases"/>
    <property type="match status" value="4"/>
</dbReference>
<dbReference type="OrthoDB" id="9810135at2"/>
<keyword evidence="1 13" id="KW-0540">Nuclease</keyword>
<evidence type="ECO:0000256" key="14">
    <source>
        <dbReference type="PROSITE-ProRule" id="PRU00560"/>
    </source>
</evidence>
<dbReference type="KEGG" id="dmt:DESME_07120"/>
<dbReference type="Pfam" id="PF12705">
    <property type="entry name" value="PDDEXK_1"/>
    <property type="match status" value="1"/>
</dbReference>
<dbReference type="SUPFAM" id="SSF52980">
    <property type="entry name" value="Restriction endonuclease-like"/>
    <property type="match status" value="1"/>
</dbReference>
<organism evidence="18 19">
    <name type="scientific">Desulfitobacterium metallireducens DSM 15288</name>
    <dbReference type="NCBI Taxonomy" id="871968"/>
    <lineage>
        <taxon>Bacteria</taxon>
        <taxon>Bacillati</taxon>
        <taxon>Bacillota</taxon>
        <taxon>Clostridia</taxon>
        <taxon>Eubacteriales</taxon>
        <taxon>Desulfitobacteriaceae</taxon>
        <taxon>Desulfitobacterium</taxon>
    </lineage>
</organism>
<feature type="region of interest" description="Disordered" evidence="15">
    <location>
        <begin position="1077"/>
        <end position="1096"/>
    </location>
</feature>
<dbReference type="EC" id="5.6.2.4" evidence="13"/>
<evidence type="ECO:0000256" key="1">
    <source>
        <dbReference type="ARBA" id="ARBA00022722"/>
    </source>
</evidence>
<comment type="similarity">
    <text evidence="13">Belongs to the helicase family. AddA subfamily.</text>
</comment>
<dbReference type="Pfam" id="PF13361">
    <property type="entry name" value="UvrD_C"/>
    <property type="match status" value="1"/>
</dbReference>
<keyword evidence="10 13" id="KW-0413">Isomerase</keyword>
<keyword evidence="3 13" id="KW-0227">DNA damage</keyword>
<dbReference type="eggNOG" id="COG1074">
    <property type="taxonomic scope" value="Bacteria"/>
</dbReference>